<evidence type="ECO:0000313" key="4">
    <source>
        <dbReference type="EMBL" id="MFC0317344.1"/>
    </source>
</evidence>
<dbReference type="EMBL" id="JBHLWO010000001">
    <property type="protein sequence ID" value="MFC0317344.1"/>
    <property type="molecule type" value="Genomic_DNA"/>
</dbReference>
<feature type="transmembrane region" description="Helical" evidence="2">
    <location>
        <begin position="45"/>
        <end position="65"/>
    </location>
</feature>
<evidence type="ECO:0000259" key="3">
    <source>
        <dbReference type="Pfam" id="PF05569"/>
    </source>
</evidence>
<feature type="domain" description="Peptidase M56" evidence="3">
    <location>
        <begin position="104"/>
        <end position="294"/>
    </location>
</feature>
<keyword evidence="2" id="KW-0812">Transmembrane</keyword>
<reference evidence="4 5" key="1">
    <citation type="submission" date="2024-09" db="EMBL/GenBank/DDBJ databases">
        <authorList>
            <person name="Sun Q."/>
            <person name="Mori K."/>
        </authorList>
    </citation>
    <scope>NUCLEOTIDE SEQUENCE [LARGE SCALE GENOMIC DNA]</scope>
    <source>
        <strain evidence="4 5">CCM 7765</strain>
    </source>
</reference>
<organism evidence="4 5">
    <name type="scientific">Olivibacter oleidegradans</name>
    <dbReference type="NCBI Taxonomy" id="760123"/>
    <lineage>
        <taxon>Bacteria</taxon>
        <taxon>Pseudomonadati</taxon>
        <taxon>Bacteroidota</taxon>
        <taxon>Sphingobacteriia</taxon>
        <taxon>Sphingobacteriales</taxon>
        <taxon>Sphingobacteriaceae</taxon>
        <taxon>Olivibacter</taxon>
    </lineage>
</organism>
<comment type="caution">
    <text evidence="4">The sequence shown here is derived from an EMBL/GenBank/DDBJ whole genome shotgun (WGS) entry which is preliminary data.</text>
</comment>
<dbReference type="PANTHER" id="PTHR34978:SF3">
    <property type="entry name" value="SLR0241 PROTEIN"/>
    <property type="match status" value="1"/>
</dbReference>
<protein>
    <submittedName>
        <fullName evidence="4">M56 family metallopeptidase</fullName>
    </submittedName>
</protein>
<dbReference type="CDD" id="cd07341">
    <property type="entry name" value="M56_BlaR1_MecR1_like"/>
    <property type="match status" value="1"/>
</dbReference>
<evidence type="ECO:0000313" key="5">
    <source>
        <dbReference type="Proteomes" id="UP001589774"/>
    </source>
</evidence>
<proteinExistence type="predicted"/>
<dbReference type="Pfam" id="PF05569">
    <property type="entry name" value="Peptidase_M56"/>
    <property type="match status" value="1"/>
</dbReference>
<feature type="transmembrane region" description="Helical" evidence="2">
    <location>
        <begin position="309"/>
        <end position="327"/>
    </location>
</feature>
<keyword evidence="5" id="KW-1185">Reference proteome</keyword>
<evidence type="ECO:0000256" key="2">
    <source>
        <dbReference type="SAM" id="Phobius"/>
    </source>
</evidence>
<dbReference type="Proteomes" id="UP001589774">
    <property type="component" value="Unassembled WGS sequence"/>
</dbReference>
<dbReference type="PANTHER" id="PTHR34978">
    <property type="entry name" value="POSSIBLE SENSOR-TRANSDUCER PROTEIN BLAR"/>
    <property type="match status" value="1"/>
</dbReference>
<name>A0ABV6HEN2_9SPHI</name>
<dbReference type="InterPro" id="IPR008756">
    <property type="entry name" value="Peptidase_M56"/>
</dbReference>
<feature type="region of interest" description="Disordered" evidence="1">
    <location>
        <begin position="513"/>
        <end position="532"/>
    </location>
</feature>
<feature type="transmembrane region" description="Helical" evidence="2">
    <location>
        <begin position="18"/>
        <end position="38"/>
    </location>
</feature>
<accession>A0ABV6HEN2</accession>
<sequence length="594" mass="66632">MNLAPLIYALGWSLLHSLWQGALLAGMAYVLVSVFYLSAKEKVNLLFTFLGVLLFAFIGTFISYLPGSTAIGKTQLPVSLEGIAVSVANGNSDSLLILERYFPYMSLFYILGVCIQFTVLMVGYLGIIQLRRAEKGGVPEPWERIFTRLNETMGIRKKVGFYLSAKVEIPTVIGYFKPLILFPIAALSALDLKQVETILIHELSHIRRNDYVLNMLKCLVEAILFFNPFVRILCRMLEKEREYTCDDEVLNYGGDAMVYAYALLSLESARTKNSPSLALGAFNNKEHLLQRIKRITIMKTTTLNTRHKLSAMALLIAGALGLAWVSPANDTVPHPPKPPVLAEADRPAPPLPIIPRRPSAETLEPLPPLAPLAPTAPLAPPSKPDTLDELKVTESVVKLFSSPEWKTLQREIEANGKEIGEVVAKQFETPEWMTFQKELSQNAAELAQLSTTELFNSPEWKAAMKDVQEQAQEMGLRAIGGHDSTYFKSNEWKQKEKEMEEKSRKLEDLSKQIEEKMNGPEVKAKREALEKRSNDLSKRAEVFQKQFETPEFKAKQEALAKKAAALARRSEAFQAKVEAEFKARSDQKKIDSEK</sequence>
<evidence type="ECO:0000256" key="1">
    <source>
        <dbReference type="SAM" id="MobiDB-lite"/>
    </source>
</evidence>
<keyword evidence="2" id="KW-1133">Transmembrane helix</keyword>
<keyword evidence="2" id="KW-0472">Membrane</keyword>
<feature type="transmembrane region" description="Helical" evidence="2">
    <location>
        <begin position="101"/>
        <end position="125"/>
    </location>
</feature>
<gene>
    <name evidence="4" type="ORF">ACFFI0_03440</name>
</gene>
<dbReference type="InterPro" id="IPR052173">
    <property type="entry name" value="Beta-lactam_resp_regulator"/>
</dbReference>
<dbReference type="RefSeq" id="WP_130854679.1">
    <property type="nucleotide sequence ID" value="NZ_JBHLWO010000001.1"/>
</dbReference>
<feature type="region of interest" description="Disordered" evidence="1">
    <location>
        <begin position="334"/>
        <end position="369"/>
    </location>
</feature>